<evidence type="ECO:0000313" key="6">
    <source>
        <dbReference type="Proteomes" id="UP001153404"/>
    </source>
</evidence>
<protein>
    <submittedName>
        <fullName evidence="5">AraC family transcriptional regulator</fullName>
    </submittedName>
</protein>
<keyword evidence="6" id="KW-1185">Reference proteome</keyword>
<gene>
    <name evidence="5" type="ORF">OMP40_03865</name>
</gene>
<evidence type="ECO:0000256" key="3">
    <source>
        <dbReference type="ARBA" id="ARBA00023163"/>
    </source>
</evidence>
<dbReference type="GO" id="GO:0000976">
    <property type="term" value="F:transcription cis-regulatory region binding"/>
    <property type="evidence" value="ECO:0007669"/>
    <property type="project" value="TreeGrafter"/>
</dbReference>
<sequence length="341" mass="37968">MNQQTTDLIKLAPGFWTALKRMGLSGRDIARQAGLPVAIINEPAVTVIQYFAIWRAYADLSGDTAKGIVDMATAFETAQYPPTVLATYHAPNYRDALFRMVRYKQLCPPESLSIREEGDRCTIGLEWWDANLAGPPVLIGVTLAYLLELGRRGTGLRLSAQRVEFAQPMGDTRTLEAYFGCPVLVGGGRNRLTLRRSDLDRPFVSFNEELVDMLTPALDRTLDERLNGRTLSEAVKHEVKRSLAGGRFDIRTVGKTLGLSDRTLQRRLAGEDASFKGLVAQARREQACACLADASIGLQEVAFLVGYKDQNSFYRAFRQWEGKTPSRWREEHSAAAHTAKQ</sequence>
<dbReference type="InterPro" id="IPR009057">
    <property type="entry name" value="Homeodomain-like_sf"/>
</dbReference>
<dbReference type="Proteomes" id="UP001153404">
    <property type="component" value="Unassembled WGS sequence"/>
</dbReference>
<dbReference type="SMART" id="SM00342">
    <property type="entry name" value="HTH_ARAC"/>
    <property type="match status" value="1"/>
</dbReference>
<dbReference type="EMBL" id="JAPDIA010000002">
    <property type="protein sequence ID" value="MDG0808621.1"/>
    <property type="molecule type" value="Genomic_DNA"/>
</dbReference>
<dbReference type="InterPro" id="IPR032687">
    <property type="entry name" value="AraC-type_N"/>
</dbReference>
<keyword evidence="1" id="KW-0805">Transcription regulation</keyword>
<dbReference type="SUPFAM" id="SSF46689">
    <property type="entry name" value="Homeodomain-like"/>
    <property type="match status" value="1"/>
</dbReference>
<feature type="domain" description="HTH araC/xylS-type" evidence="4">
    <location>
        <begin position="233"/>
        <end position="331"/>
    </location>
</feature>
<dbReference type="PANTHER" id="PTHR47894">
    <property type="entry name" value="HTH-TYPE TRANSCRIPTIONAL REGULATOR GADX"/>
    <property type="match status" value="1"/>
</dbReference>
<dbReference type="RefSeq" id="WP_277529303.1">
    <property type="nucleotide sequence ID" value="NZ_JAPDIA010000002.1"/>
</dbReference>
<reference evidence="5" key="1">
    <citation type="submission" date="2022-10" db="EMBL/GenBank/DDBJ databases">
        <title>Comparative genomic analysis of Cohnella hashimotonis sp. nov., isolated from the International Space Station.</title>
        <authorList>
            <person name="Simpson A."/>
            <person name="Venkateswaran K."/>
        </authorList>
    </citation>
    <scope>NUCLEOTIDE SEQUENCE</scope>
    <source>
        <strain evidence="5">DSM 28161</strain>
    </source>
</reference>
<comment type="caution">
    <text evidence="5">The sequence shown here is derived from an EMBL/GenBank/DDBJ whole genome shotgun (WGS) entry which is preliminary data.</text>
</comment>
<evidence type="ECO:0000256" key="2">
    <source>
        <dbReference type="ARBA" id="ARBA00023125"/>
    </source>
</evidence>
<name>A0A9X4KR04_9BACL</name>
<dbReference type="PROSITE" id="PS01124">
    <property type="entry name" value="HTH_ARAC_FAMILY_2"/>
    <property type="match status" value="1"/>
</dbReference>
<evidence type="ECO:0000259" key="4">
    <source>
        <dbReference type="PROSITE" id="PS01124"/>
    </source>
</evidence>
<dbReference type="InterPro" id="IPR018060">
    <property type="entry name" value="HTH_AraC"/>
</dbReference>
<dbReference type="GO" id="GO:0005829">
    <property type="term" value="C:cytosol"/>
    <property type="evidence" value="ECO:0007669"/>
    <property type="project" value="TreeGrafter"/>
</dbReference>
<accession>A0A9X4KR04</accession>
<dbReference type="PANTHER" id="PTHR47894:SF1">
    <property type="entry name" value="HTH-TYPE TRANSCRIPTIONAL REGULATOR VQSM"/>
    <property type="match status" value="1"/>
</dbReference>
<dbReference type="GO" id="GO:0003700">
    <property type="term" value="F:DNA-binding transcription factor activity"/>
    <property type="evidence" value="ECO:0007669"/>
    <property type="project" value="InterPro"/>
</dbReference>
<dbReference type="AlphaFoldDB" id="A0A9X4KR04"/>
<evidence type="ECO:0000313" key="5">
    <source>
        <dbReference type="EMBL" id="MDG0808621.1"/>
    </source>
</evidence>
<keyword evidence="3" id="KW-0804">Transcription</keyword>
<dbReference type="Pfam" id="PF12833">
    <property type="entry name" value="HTH_18"/>
    <property type="match status" value="1"/>
</dbReference>
<evidence type="ECO:0000256" key="1">
    <source>
        <dbReference type="ARBA" id="ARBA00023015"/>
    </source>
</evidence>
<dbReference type="Gene3D" id="1.10.10.60">
    <property type="entry name" value="Homeodomain-like"/>
    <property type="match status" value="1"/>
</dbReference>
<keyword evidence="2" id="KW-0238">DNA-binding</keyword>
<proteinExistence type="predicted"/>
<dbReference type="Pfam" id="PF12625">
    <property type="entry name" value="Arabinose_bd"/>
    <property type="match status" value="1"/>
</dbReference>
<organism evidence="5 6">
    <name type="scientific">Cohnella rhizosphaerae</name>
    <dbReference type="NCBI Taxonomy" id="1457232"/>
    <lineage>
        <taxon>Bacteria</taxon>
        <taxon>Bacillati</taxon>
        <taxon>Bacillota</taxon>
        <taxon>Bacilli</taxon>
        <taxon>Bacillales</taxon>
        <taxon>Paenibacillaceae</taxon>
        <taxon>Cohnella</taxon>
    </lineage>
</organism>